<evidence type="ECO:0000256" key="1">
    <source>
        <dbReference type="SAM" id="MobiDB-lite"/>
    </source>
</evidence>
<dbReference type="SUPFAM" id="SSF47384">
    <property type="entry name" value="Homodimeric domain of signal transducing histidine kinase"/>
    <property type="match status" value="1"/>
</dbReference>
<sequence>MADHATLVKQGEHQTKYDRKRLNELFRYFHATSRAIQSKPPDIESSSDYSQYLPRLAADPNLNALAQLGALRLNCERSFISLIDSQHQHIIAEATRSISLYDAEIHTPGEQLSMGETPLDLFAGVCAGTMPIFTSQAGGKIDTQNIYADQSRYVINDFTQEDLYKDRPYVVGYPHMRYYAEVPLKTRSGYVIGSYCVVDSKPRTGLEDQAFRTLNEIASAIMRHLDLIKTNDDHKRSIRMLEGLHRFAQGGNMVEGSERNSSSVTPSTDASSFVELEEGDETPVALPERPSLLVQSLSNAQKASHSAGIRHNLVMNSTEEPIPRGEDNAASPPMTSPKPGPQTPEGSGNGGATVHEHEVQRNLDPGAPETLVADKVDDTKVIFDKAAVTLCRAMDLDGVYFLDASAKAGQAQAEHGGLTRQQGEKNPGERVLKADSSGSLKLSSALKSPLVPPEVSLESSSEKFLGLSNSVQQTLIREYPSGHIFNFDDRGRIPESAQTMKPAFTSNMPLDLLGTSVGAQNEDHPEVDVALRRALPGVTSVIFIPLWNAHKGSWFSSLLAWTNDARRVLLQEDLSYCSAFGNSIMAEVTRVALVLTDQAKSDFISSMSHELRSPLHGILASAEFLRGM</sequence>
<dbReference type="SUPFAM" id="SSF55781">
    <property type="entry name" value="GAF domain-like"/>
    <property type="match status" value="1"/>
</dbReference>
<comment type="caution">
    <text evidence="3">The sequence shown here is derived from an EMBL/GenBank/DDBJ whole genome shotgun (WGS) entry which is preliminary data.</text>
</comment>
<dbReference type="AlphaFoldDB" id="A0AA39CEJ0"/>
<feature type="compositionally biased region" description="Low complexity" evidence="1">
    <location>
        <begin position="261"/>
        <end position="272"/>
    </location>
</feature>
<dbReference type="InterPro" id="IPR036097">
    <property type="entry name" value="HisK_dim/P_sf"/>
</dbReference>
<dbReference type="Proteomes" id="UP001172673">
    <property type="component" value="Unassembled WGS sequence"/>
</dbReference>
<dbReference type="PANTHER" id="PTHR43102:SF2">
    <property type="entry name" value="GAF DOMAIN-CONTAINING PROTEIN"/>
    <property type="match status" value="1"/>
</dbReference>
<organism evidence="3 4">
    <name type="scientific">Cladophialophora chaetospira</name>
    <dbReference type="NCBI Taxonomy" id="386627"/>
    <lineage>
        <taxon>Eukaryota</taxon>
        <taxon>Fungi</taxon>
        <taxon>Dikarya</taxon>
        <taxon>Ascomycota</taxon>
        <taxon>Pezizomycotina</taxon>
        <taxon>Eurotiomycetes</taxon>
        <taxon>Chaetothyriomycetidae</taxon>
        <taxon>Chaetothyriales</taxon>
        <taxon>Herpotrichiellaceae</taxon>
        <taxon>Cladophialophora</taxon>
    </lineage>
</organism>
<evidence type="ECO:0000313" key="3">
    <source>
        <dbReference type="EMBL" id="KAJ9605284.1"/>
    </source>
</evidence>
<dbReference type="Gene3D" id="1.10.287.130">
    <property type="match status" value="1"/>
</dbReference>
<feature type="domain" description="Signal transduction histidine kinase dimerisation/phosphoacceptor" evidence="2">
    <location>
        <begin position="599"/>
        <end position="626"/>
    </location>
</feature>
<keyword evidence="4" id="KW-1185">Reference proteome</keyword>
<dbReference type="Pfam" id="PF00512">
    <property type="entry name" value="HisKA"/>
    <property type="match status" value="1"/>
</dbReference>
<feature type="compositionally biased region" description="Basic and acidic residues" evidence="1">
    <location>
        <begin position="422"/>
        <end position="432"/>
    </location>
</feature>
<proteinExistence type="predicted"/>
<feature type="region of interest" description="Disordered" evidence="1">
    <location>
        <begin position="249"/>
        <end position="284"/>
    </location>
</feature>
<evidence type="ECO:0000259" key="2">
    <source>
        <dbReference type="Pfam" id="PF00512"/>
    </source>
</evidence>
<gene>
    <name evidence="3" type="ORF">H2200_009941</name>
</gene>
<accession>A0AA39CEJ0</accession>
<name>A0AA39CEJ0_9EURO</name>
<feature type="region of interest" description="Disordered" evidence="1">
    <location>
        <begin position="413"/>
        <end position="432"/>
    </location>
</feature>
<dbReference type="GO" id="GO:0000155">
    <property type="term" value="F:phosphorelay sensor kinase activity"/>
    <property type="evidence" value="ECO:0007669"/>
    <property type="project" value="InterPro"/>
</dbReference>
<feature type="region of interest" description="Disordered" evidence="1">
    <location>
        <begin position="319"/>
        <end position="353"/>
    </location>
</feature>
<dbReference type="InterPro" id="IPR003661">
    <property type="entry name" value="HisK_dim/P_dom"/>
</dbReference>
<dbReference type="FunFam" id="3.30.450.40:FF:000083">
    <property type="entry name" value="Sensor histidine kinase/response regulator, putative (AFU_orthologue AFUA_4G00660)"/>
    <property type="match status" value="1"/>
</dbReference>
<protein>
    <recommendedName>
        <fullName evidence="2">Signal transduction histidine kinase dimerisation/phosphoacceptor domain-containing protein</fullName>
    </recommendedName>
</protein>
<reference evidence="3" key="1">
    <citation type="submission" date="2022-10" db="EMBL/GenBank/DDBJ databases">
        <title>Culturing micro-colonial fungi from biological soil crusts in the Mojave desert and describing Neophaeococcomyces mojavensis, and introducing the new genera and species Taxawa tesnikishii.</title>
        <authorList>
            <person name="Kurbessoian T."/>
            <person name="Stajich J.E."/>
        </authorList>
    </citation>
    <scope>NUCLEOTIDE SEQUENCE</scope>
    <source>
        <strain evidence="3">TK_41</strain>
    </source>
</reference>
<dbReference type="CDD" id="cd00082">
    <property type="entry name" value="HisKA"/>
    <property type="match status" value="1"/>
</dbReference>
<evidence type="ECO:0000313" key="4">
    <source>
        <dbReference type="Proteomes" id="UP001172673"/>
    </source>
</evidence>
<dbReference type="PANTHER" id="PTHR43102">
    <property type="entry name" value="SLR1143 PROTEIN"/>
    <property type="match status" value="1"/>
</dbReference>
<dbReference type="EMBL" id="JAPDRK010000016">
    <property type="protein sequence ID" value="KAJ9605284.1"/>
    <property type="molecule type" value="Genomic_DNA"/>
</dbReference>